<protein>
    <submittedName>
        <fullName evidence="7">Uncharacterized membrane protein YheB (UPF0754 family)</fullName>
    </submittedName>
</protein>
<dbReference type="Pfam" id="PF04286">
    <property type="entry name" value="DUF445"/>
    <property type="match status" value="1"/>
</dbReference>
<feature type="transmembrane region" description="Helical" evidence="6">
    <location>
        <begin position="9"/>
        <end position="26"/>
    </location>
</feature>
<dbReference type="AlphaFoldDB" id="A0A841GNE6"/>
<dbReference type="PANTHER" id="PTHR35791:SF1">
    <property type="entry name" value="UPF0754 MEMBRANE PROTEIN YHEB"/>
    <property type="match status" value="1"/>
</dbReference>
<dbReference type="GO" id="GO:0012505">
    <property type="term" value="C:endomembrane system"/>
    <property type="evidence" value="ECO:0007669"/>
    <property type="project" value="UniProtKB-SubCell"/>
</dbReference>
<dbReference type="RefSeq" id="WP_184619325.1">
    <property type="nucleotide sequence ID" value="NZ_JACHEX010000002.1"/>
</dbReference>
<keyword evidence="8" id="KW-1185">Reference proteome</keyword>
<evidence type="ECO:0000313" key="7">
    <source>
        <dbReference type="EMBL" id="MBB6062684.1"/>
    </source>
</evidence>
<name>A0A841GNE6_9BACT</name>
<proteinExistence type="inferred from homology"/>
<evidence type="ECO:0000256" key="5">
    <source>
        <dbReference type="ARBA" id="ARBA00023136"/>
    </source>
</evidence>
<evidence type="ECO:0000256" key="6">
    <source>
        <dbReference type="SAM" id="Phobius"/>
    </source>
</evidence>
<evidence type="ECO:0000256" key="3">
    <source>
        <dbReference type="ARBA" id="ARBA00022692"/>
    </source>
</evidence>
<feature type="transmembrane region" description="Helical" evidence="6">
    <location>
        <begin position="32"/>
        <end position="58"/>
    </location>
</feature>
<sequence length="370" mass="43548">MIKKLAKDILFWILLLTYIVSYNIYTNFNIPAFKIIGLLSIGGLVGYITNILAIWMLFNPKRKVFGFQGVIPKKRDEIANSTSKIIEEEFINPKSLREFIEKNKENFVNSIIEFLNSKELVIPPLKNITNDRELEKKITKFIFEKIDEEKIWNLIKEKSLSELNIDISEVLINNINNFLDDSSKEKVKEFLISKIKIPIIPIGSFVEPLIDKFFDDVKNDIQQKGKIYNNLKKTIEQKIINRKIEDLLTFEQFKSLITNLKTNIFDVTIKEISILLERKIDIKKLLNYLGLDIEKLLIDIFTKYENRIISLIEKFFEKISFKEIIKEKIESYSLEEMEEVTLKLAKRELRYVEIFGIPLGMLISIFQIIF</sequence>
<dbReference type="EMBL" id="JACHEX010000002">
    <property type="protein sequence ID" value="MBB6062684.1"/>
    <property type="molecule type" value="Genomic_DNA"/>
</dbReference>
<keyword evidence="3 6" id="KW-0812">Transmembrane</keyword>
<evidence type="ECO:0000256" key="1">
    <source>
        <dbReference type="ARBA" id="ARBA00004308"/>
    </source>
</evidence>
<dbReference type="Proteomes" id="UP000555828">
    <property type="component" value="Unassembled WGS sequence"/>
</dbReference>
<comment type="subcellular location">
    <subcellularLocation>
        <location evidence="1">Endomembrane system</location>
    </subcellularLocation>
</comment>
<evidence type="ECO:0000313" key="8">
    <source>
        <dbReference type="Proteomes" id="UP000555828"/>
    </source>
</evidence>
<dbReference type="InterPro" id="IPR007383">
    <property type="entry name" value="DUF445"/>
</dbReference>
<gene>
    <name evidence="7" type="ORF">HNP65_001122</name>
</gene>
<evidence type="ECO:0000256" key="4">
    <source>
        <dbReference type="ARBA" id="ARBA00022989"/>
    </source>
</evidence>
<keyword evidence="5 6" id="KW-0472">Membrane</keyword>
<organism evidence="7 8">
    <name type="scientific">Thermosipho japonicus</name>
    <dbReference type="NCBI Taxonomy" id="90323"/>
    <lineage>
        <taxon>Bacteria</taxon>
        <taxon>Thermotogati</taxon>
        <taxon>Thermotogota</taxon>
        <taxon>Thermotogae</taxon>
        <taxon>Thermotogales</taxon>
        <taxon>Fervidobacteriaceae</taxon>
        <taxon>Thermosipho</taxon>
    </lineage>
</organism>
<keyword evidence="4 6" id="KW-1133">Transmembrane helix</keyword>
<comment type="caution">
    <text evidence="7">The sequence shown here is derived from an EMBL/GenBank/DDBJ whole genome shotgun (WGS) entry which is preliminary data.</text>
</comment>
<feature type="transmembrane region" description="Helical" evidence="6">
    <location>
        <begin position="351"/>
        <end position="369"/>
    </location>
</feature>
<reference evidence="7 8" key="1">
    <citation type="submission" date="2020-08" db="EMBL/GenBank/DDBJ databases">
        <title>Genomic Encyclopedia of Type Strains, Phase IV (KMG-IV): sequencing the most valuable type-strain genomes for metagenomic binning, comparative biology and taxonomic classification.</title>
        <authorList>
            <person name="Goeker M."/>
        </authorList>
    </citation>
    <scope>NUCLEOTIDE SEQUENCE [LARGE SCALE GENOMIC DNA]</scope>
    <source>
        <strain evidence="7 8">DSM 13481</strain>
    </source>
</reference>
<accession>A0A841GNE6</accession>
<dbReference type="PANTHER" id="PTHR35791">
    <property type="entry name" value="UPF0754 MEMBRANE PROTEIN YHEB"/>
    <property type="match status" value="1"/>
</dbReference>
<evidence type="ECO:0000256" key="2">
    <source>
        <dbReference type="ARBA" id="ARBA00008053"/>
    </source>
</evidence>
<comment type="similarity">
    <text evidence="2">Belongs to the UPF0754 family.</text>
</comment>